<dbReference type="RefSeq" id="WP_157303689.1">
    <property type="nucleotide sequence ID" value="NZ_BAAAZB010000005.1"/>
</dbReference>
<evidence type="ECO:0000313" key="5">
    <source>
        <dbReference type="Proteomes" id="UP000468388"/>
    </source>
</evidence>
<dbReference type="Gene3D" id="1.10.10.60">
    <property type="entry name" value="Homeodomain-like"/>
    <property type="match status" value="1"/>
</dbReference>
<dbReference type="EMBL" id="WRXO01000013">
    <property type="protein sequence ID" value="MVT44903.1"/>
    <property type="molecule type" value="Genomic_DNA"/>
</dbReference>
<feature type="domain" description="HTH araC/xylS-type" evidence="3">
    <location>
        <begin position="1"/>
        <end position="28"/>
    </location>
</feature>
<evidence type="ECO:0000256" key="2">
    <source>
        <dbReference type="ARBA" id="ARBA00023163"/>
    </source>
</evidence>
<evidence type="ECO:0000259" key="3">
    <source>
        <dbReference type="PROSITE" id="PS01124"/>
    </source>
</evidence>
<keyword evidence="1" id="KW-0805">Transcription regulation</keyword>
<dbReference type="InterPro" id="IPR009057">
    <property type="entry name" value="Homeodomain-like_sf"/>
</dbReference>
<dbReference type="AlphaFoldDB" id="A0A6N8JI10"/>
<name>A0A6N8JI10_9BACT</name>
<evidence type="ECO:0000256" key="1">
    <source>
        <dbReference type="ARBA" id="ARBA00023015"/>
    </source>
</evidence>
<keyword evidence="5" id="KW-1185">Reference proteome</keyword>
<reference evidence="4 5" key="1">
    <citation type="submission" date="2019-12" db="EMBL/GenBank/DDBJ databases">
        <title>The draft genomic sequence of strain Chitinophaga oryziterrae JCM 16595.</title>
        <authorList>
            <person name="Zhang X."/>
        </authorList>
    </citation>
    <scope>NUCLEOTIDE SEQUENCE [LARGE SCALE GENOMIC DNA]</scope>
    <source>
        <strain evidence="4 5">JCM 16595</strain>
    </source>
</reference>
<dbReference type="InterPro" id="IPR018060">
    <property type="entry name" value="HTH_AraC"/>
</dbReference>
<organism evidence="4 5">
    <name type="scientific">Chitinophaga oryziterrae</name>
    <dbReference type="NCBI Taxonomy" id="1031224"/>
    <lineage>
        <taxon>Bacteria</taxon>
        <taxon>Pseudomonadati</taxon>
        <taxon>Bacteroidota</taxon>
        <taxon>Chitinophagia</taxon>
        <taxon>Chitinophagales</taxon>
        <taxon>Chitinophagaceae</taxon>
        <taxon>Chitinophaga</taxon>
    </lineage>
</organism>
<keyword evidence="2" id="KW-0804">Transcription</keyword>
<dbReference type="SUPFAM" id="SSF46689">
    <property type="entry name" value="Homeodomain-like"/>
    <property type="match status" value="1"/>
</dbReference>
<gene>
    <name evidence="4" type="ORF">GO495_30205</name>
</gene>
<dbReference type="OrthoDB" id="135231at2"/>
<protein>
    <recommendedName>
        <fullName evidence="3">HTH araC/xylS-type domain-containing protein</fullName>
    </recommendedName>
</protein>
<accession>A0A6N8JI10</accession>
<proteinExistence type="predicted"/>
<dbReference type="GO" id="GO:0043565">
    <property type="term" value="F:sequence-specific DNA binding"/>
    <property type="evidence" value="ECO:0007669"/>
    <property type="project" value="InterPro"/>
</dbReference>
<dbReference type="Proteomes" id="UP000468388">
    <property type="component" value="Unassembled WGS sequence"/>
</dbReference>
<comment type="caution">
    <text evidence="4">The sequence shown here is derived from an EMBL/GenBank/DDBJ whole genome shotgun (WGS) entry which is preliminary data.</text>
</comment>
<dbReference type="PROSITE" id="PS01124">
    <property type="entry name" value="HTH_ARAC_FAMILY_2"/>
    <property type="match status" value="1"/>
</dbReference>
<dbReference type="GO" id="GO:0003700">
    <property type="term" value="F:DNA-binding transcription factor activity"/>
    <property type="evidence" value="ECO:0007669"/>
    <property type="project" value="InterPro"/>
</dbReference>
<sequence length="46" mass="5728">MVGFNDTKYFREYFYALFGMNPSEYIRKFRKSFHNNLQLNKKIIKE</sequence>
<evidence type="ECO:0000313" key="4">
    <source>
        <dbReference type="EMBL" id="MVT44903.1"/>
    </source>
</evidence>